<evidence type="ECO:0000313" key="2">
    <source>
        <dbReference type="Proteomes" id="UP000824469"/>
    </source>
</evidence>
<sequence length="86" mass="9311">CEECIVVDGVECKIGSPVLEPNTSHSILCTEEDVMIGNSKDYGTPSVVLDLLKVETIQSNGKLEVDDITNYEKAAGQVLKKEEEGI</sequence>
<organism evidence="1 2">
    <name type="scientific">Taxus chinensis</name>
    <name type="common">Chinese yew</name>
    <name type="synonym">Taxus wallichiana var. chinensis</name>
    <dbReference type="NCBI Taxonomy" id="29808"/>
    <lineage>
        <taxon>Eukaryota</taxon>
        <taxon>Viridiplantae</taxon>
        <taxon>Streptophyta</taxon>
        <taxon>Embryophyta</taxon>
        <taxon>Tracheophyta</taxon>
        <taxon>Spermatophyta</taxon>
        <taxon>Pinopsida</taxon>
        <taxon>Pinidae</taxon>
        <taxon>Conifers II</taxon>
        <taxon>Cupressales</taxon>
        <taxon>Taxaceae</taxon>
        <taxon>Taxus</taxon>
    </lineage>
</organism>
<comment type="caution">
    <text evidence="1">The sequence shown here is derived from an EMBL/GenBank/DDBJ whole genome shotgun (WGS) entry which is preliminary data.</text>
</comment>
<reference evidence="1 2" key="1">
    <citation type="journal article" date="2021" name="Nat. Plants">
        <title>The Taxus genome provides insights into paclitaxel biosynthesis.</title>
        <authorList>
            <person name="Xiong X."/>
            <person name="Gou J."/>
            <person name="Liao Q."/>
            <person name="Li Y."/>
            <person name="Zhou Q."/>
            <person name="Bi G."/>
            <person name="Li C."/>
            <person name="Du R."/>
            <person name="Wang X."/>
            <person name="Sun T."/>
            <person name="Guo L."/>
            <person name="Liang H."/>
            <person name="Lu P."/>
            <person name="Wu Y."/>
            <person name="Zhang Z."/>
            <person name="Ro D.K."/>
            <person name="Shang Y."/>
            <person name="Huang S."/>
            <person name="Yan J."/>
        </authorList>
    </citation>
    <scope>NUCLEOTIDE SEQUENCE [LARGE SCALE GENOMIC DNA]</scope>
    <source>
        <strain evidence="1">Ta-2019</strain>
    </source>
</reference>
<dbReference type="EMBL" id="JAHRHJ020000002">
    <property type="protein sequence ID" value="KAH9326704.1"/>
    <property type="molecule type" value="Genomic_DNA"/>
</dbReference>
<protein>
    <submittedName>
        <fullName evidence="1">Uncharacterized protein</fullName>
    </submittedName>
</protein>
<evidence type="ECO:0000313" key="1">
    <source>
        <dbReference type="EMBL" id="KAH9326704.1"/>
    </source>
</evidence>
<dbReference type="Proteomes" id="UP000824469">
    <property type="component" value="Unassembled WGS sequence"/>
</dbReference>
<proteinExistence type="predicted"/>
<gene>
    <name evidence="1" type="ORF">KI387_006882</name>
</gene>
<accession>A0AA38LJV3</accession>
<dbReference type="AlphaFoldDB" id="A0AA38LJV3"/>
<feature type="non-terminal residue" evidence="1">
    <location>
        <position position="1"/>
    </location>
</feature>
<name>A0AA38LJV3_TAXCH</name>
<keyword evidence="2" id="KW-1185">Reference proteome</keyword>